<evidence type="ECO:0000256" key="4">
    <source>
        <dbReference type="ARBA" id="ARBA00022723"/>
    </source>
</evidence>
<dbReference type="InterPro" id="IPR013983">
    <property type="entry name" value="Ald_Fedxn_OxRdtase_N"/>
</dbReference>
<feature type="domain" description="Aldehyde ferredoxin oxidoreductase N-terminal" evidence="9">
    <location>
        <begin position="1"/>
        <end position="206"/>
    </location>
</feature>
<dbReference type="GO" id="GO:0009055">
    <property type="term" value="F:electron transfer activity"/>
    <property type="evidence" value="ECO:0007669"/>
    <property type="project" value="InterPro"/>
</dbReference>
<dbReference type="InterPro" id="IPR051919">
    <property type="entry name" value="W-dependent_AOR"/>
</dbReference>
<evidence type="ECO:0000256" key="7">
    <source>
        <dbReference type="ARBA" id="ARBA00023014"/>
    </source>
</evidence>
<keyword evidence="4" id="KW-0479">Metal-binding</keyword>
<accession>A0A1F7RRV8</accession>
<protein>
    <submittedName>
        <fullName evidence="10">Aldehyde ferredoxin oxidoreductase</fullName>
    </submittedName>
</protein>
<keyword evidence="6" id="KW-0408">Iron</keyword>
<dbReference type="Gene3D" id="3.60.9.10">
    <property type="entry name" value="Aldehyde ferredoxin oxidoreductase, N-terminal domain"/>
    <property type="match status" value="1"/>
</dbReference>
<dbReference type="GO" id="GO:0051539">
    <property type="term" value="F:4 iron, 4 sulfur cluster binding"/>
    <property type="evidence" value="ECO:0007669"/>
    <property type="project" value="UniProtKB-KW"/>
</dbReference>
<dbReference type="InterPro" id="IPR036503">
    <property type="entry name" value="Ald_Fedxn_OxRdtase_N_sf"/>
</dbReference>
<sequence length="578" mass="61347">MDKIYRVNMTELKVREEKCPSKYAALGGRGLTSTIVNDEIPATCHPLGAHNKLILAPGLLSGTSAACSGRMSFGGKSPLTGTIKESNVGGIASQKLAKNNVKAIIIEGIPKDDKFYILEVTKDGVKILPAGDLAGLGTYELNKKLWDKYGKVGVICIGVAGEERMCNAGISVNDPEGGPGRYAGRGGLGAVMGSKKIKAIIVDDKGTDKVPVKDEEKFKQAAKAFSQVLLKHAVTGQALPNFGTAVLVNIVNEAGGFPTKNFRRGRFDTAANISGEKIAEVAKARGGEGKAVHVCHPGCIIRCSNIYPDKSGKALVAPLEYETVWSLGGNLEVDDLDKVAYMNRLCNDIGLDTIEAGVTLAVAAEAGLAKWGDGDSFIKLLEEVGKKTPLGRVLGQGATVTGRVFGITRVPACKGQGFPAYDPRTVKGVGVTYATSTMGGDHTAGYAVLQNILKVGGDVNPLKTEGQVDVSRTMQIATATVDCTGLCLFVAIACLDLPEGLQAIIDMINAEYGTTLKVDDIAKIGTQVMKTELEFNKKAGFTRADDRLPEFFDEEKCPPHNLTFEIKPEELDKVWANI</sequence>
<gene>
    <name evidence="10" type="ORF">A2149_05890</name>
</gene>
<organism evidence="10 11">
    <name type="scientific">Candidatus Schekmanbacteria bacterium RBG_16_38_11</name>
    <dbReference type="NCBI Taxonomy" id="1817880"/>
    <lineage>
        <taxon>Bacteria</taxon>
        <taxon>Candidatus Schekmaniibacteriota</taxon>
    </lineage>
</organism>
<dbReference type="PANTHER" id="PTHR30038:SF0">
    <property type="entry name" value="TUNGSTEN-CONTAINING ALDEHYDE FERREDOXIN OXIDOREDUCTASE"/>
    <property type="match status" value="1"/>
</dbReference>
<dbReference type="SMART" id="SM00790">
    <property type="entry name" value="AFOR_N"/>
    <property type="match status" value="1"/>
</dbReference>
<dbReference type="InterPro" id="IPR001203">
    <property type="entry name" value="OxRdtase_Ald_Fedxn_C"/>
</dbReference>
<evidence type="ECO:0000256" key="2">
    <source>
        <dbReference type="ARBA" id="ARBA00011032"/>
    </source>
</evidence>
<comment type="cofactor">
    <cofactor evidence="1">
        <name>[4Fe-4S] cluster</name>
        <dbReference type="ChEBI" id="CHEBI:49883"/>
    </cofactor>
</comment>
<evidence type="ECO:0000256" key="1">
    <source>
        <dbReference type="ARBA" id="ARBA00001966"/>
    </source>
</evidence>
<dbReference type="GO" id="GO:0016625">
    <property type="term" value="F:oxidoreductase activity, acting on the aldehyde or oxo group of donors, iron-sulfur protein as acceptor"/>
    <property type="evidence" value="ECO:0007669"/>
    <property type="project" value="InterPro"/>
</dbReference>
<evidence type="ECO:0000256" key="6">
    <source>
        <dbReference type="ARBA" id="ARBA00023004"/>
    </source>
</evidence>
<dbReference type="Gene3D" id="1.10.569.10">
    <property type="entry name" value="Aldehyde Ferredoxin Oxidoreductase Protein, subunit A, domain 2"/>
    <property type="match status" value="1"/>
</dbReference>
<reference evidence="10 11" key="1">
    <citation type="journal article" date="2016" name="Nat. Commun.">
        <title>Thousands of microbial genomes shed light on interconnected biogeochemical processes in an aquifer system.</title>
        <authorList>
            <person name="Anantharaman K."/>
            <person name="Brown C.T."/>
            <person name="Hug L.A."/>
            <person name="Sharon I."/>
            <person name="Castelle C.J."/>
            <person name="Probst A.J."/>
            <person name="Thomas B.C."/>
            <person name="Singh A."/>
            <person name="Wilkins M.J."/>
            <person name="Karaoz U."/>
            <person name="Brodie E.L."/>
            <person name="Williams K.H."/>
            <person name="Hubbard S.S."/>
            <person name="Banfield J.F."/>
        </authorList>
    </citation>
    <scope>NUCLEOTIDE SEQUENCE [LARGE SCALE GENOMIC DNA]</scope>
</reference>
<dbReference type="Proteomes" id="UP000178435">
    <property type="component" value="Unassembled WGS sequence"/>
</dbReference>
<dbReference type="SUPFAM" id="SSF48310">
    <property type="entry name" value="Aldehyde ferredoxin oxidoreductase, C-terminal domains"/>
    <property type="match status" value="1"/>
</dbReference>
<proteinExistence type="inferred from homology"/>
<dbReference type="Pfam" id="PF01314">
    <property type="entry name" value="AFOR_C"/>
    <property type="match status" value="1"/>
</dbReference>
<comment type="caution">
    <text evidence="10">The sequence shown here is derived from an EMBL/GenBank/DDBJ whole genome shotgun (WGS) entry which is preliminary data.</text>
</comment>
<evidence type="ECO:0000313" key="10">
    <source>
        <dbReference type="EMBL" id="OGL44296.1"/>
    </source>
</evidence>
<keyword evidence="7" id="KW-0411">Iron-sulfur</keyword>
<dbReference type="Pfam" id="PF02730">
    <property type="entry name" value="AFOR_N"/>
    <property type="match status" value="1"/>
</dbReference>
<dbReference type="AlphaFoldDB" id="A0A1F7RRV8"/>
<dbReference type="InterPro" id="IPR036021">
    <property type="entry name" value="Tungsten_al_ferr_oxy-like_C"/>
</dbReference>
<evidence type="ECO:0000256" key="5">
    <source>
        <dbReference type="ARBA" id="ARBA00023002"/>
    </source>
</evidence>
<evidence type="ECO:0000256" key="3">
    <source>
        <dbReference type="ARBA" id="ARBA00022485"/>
    </source>
</evidence>
<dbReference type="EMBL" id="MGDF01000150">
    <property type="protein sequence ID" value="OGL44296.1"/>
    <property type="molecule type" value="Genomic_DNA"/>
</dbReference>
<evidence type="ECO:0000259" key="9">
    <source>
        <dbReference type="SMART" id="SM00790"/>
    </source>
</evidence>
<dbReference type="InterPro" id="IPR013984">
    <property type="entry name" value="Ald_Fedxn_OxRdtase_dom2"/>
</dbReference>
<name>A0A1F7RRV8_9BACT</name>
<comment type="similarity">
    <text evidence="2">Belongs to the AOR/FOR family.</text>
</comment>
<evidence type="ECO:0000313" key="11">
    <source>
        <dbReference type="Proteomes" id="UP000178435"/>
    </source>
</evidence>
<evidence type="ECO:0000256" key="8">
    <source>
        <dbReference type="ARBA" id="ARBA00049934"/>
    </source>
</evidence>
<comment type="cofactor">
    <cofactor evidence="8">
        <name>tungstopterin</name>
        <dbReference type="ChEBI" id="CHEBI:30402"/>
    </cofactor>
</comment>
<keyword evidence="3" id="KW-0004">4Fe-4S</keyword>
<dbReference type="PANTHER" id="PTHR30038">
    <property type="entry name" value="ALDEHYDE FERREDOXIN OXIDOREDUCTASE"/>
    <property type="match status" value="1"/>
</dbReference>
<dbReference type="Gene3D" id="1.10.599.10">
    <property type="entry name" value="Aldehyde Ferredoxin Oxidoreductase Protein, subunit A, domain 3"/>
    <property type="match status" value="1"/>
</dbReference>
<dbReference type="GO" id="GO:0046872">
    <property type="term" value="F:metal ion binding"/>
    <property type="evidence" value="ECO:0007669"/>
    <property type="project" value="UniProtKB-KW"/>
</dbReference>
<dbReference type="InterPro" id="IPR013985">
    <property type="entry name" value="Ald_Fedxn_OxRdtase_dom3"/>
</dbReference>
<keyword evidence="5" id="KW-0560">Oxidoreductase</keyword>
<dbReference type="SUPFAM" id="SSF56228">
    <property type="entry name" value="Aldehyde ferredoxin oxidoreductase, N-terminal domain"/>
    <property type="match status" value="1"/>
</dbReference>